<keyword evidence="2 4" id="KW-0238">DNA-binding</keyword>
<dbReference type="Pfam" id="PF00440">
    <property type="entry name" value="TetR_N"/>
    <property type="match status" value="1"/>
</dbReference>
<evidence type="ECO:0000313" key="7">
    <source>
        <dbReference type="Proteomes" id="UP000275069"/>
    </source>
</evidence>
<feature type="DNA-binding region" description="H-T-H motif" evidence="4">
    <location>
        <begin position="39"/>
        <end position="58"/>
    </location>
</feature>
<name>A0A387BRA1_9MICO</name>
<dbReference type="AlphaFoldDB" id="A0A387BRA1"/>
<dbReference type="KEGG" id="gry:D7I44_08620"/>
<accession>A0A387BRA1</accession>
<dbReference type="SUPFAM" id="SSF48498">
    <property type="entry name" value="Tetracyclin repressor-like, C-terminal domain"/>
    <property type="match status" value="1"/>
</dbReference>
<keyword evidence="3" id="KW-0804">Transcription</keyword>
<proteinExistence type="predicted"/>
<evidence type="ECO:0000256" key="2">
    <source>
        <dbReference type="ARBA" id="ARBA00023125"/>
    </source>
</evidence>
<dbReference type="PROSITE" id="PS50977">
    <property type="entry name" value="HTH_TETR_2"/>
    <property type="match status" value="1"/>
</dbReference>
<dbReference type="InterPro" id="IPR011075">
    <property type="entry name" value="TetR_C"/>
</dbReference>
<dbReference type="GO" id="GO:0003677">
    <property type="term" value="F:DNA binding"/>
    <property type="evidence" value="ECO:0007669"/>
    <property type="project" value="UniProtKB-UniRule"/>
</dbReference>
<evidence type="ECO:0000259" key="5">
    <source>
        <dbReference type="PROSITE" id="PS50977"/>
    </source>
</evidence>
<protein>
    <submittedName>
        <fullName evidence="6">TetR/AcrR family transcriptional regulator</fullName>
    </submittedName>
</protein>
<dbReference type="OrthoDB" id="9796019at2"/>
<sequence>MTDMTTKSTRPGGRSAAVLAAVKAAVEELIAERGRGAITIPMVAERAGVNPTSVYRRWGDLQTMINDIATYRLDPNRPLPNTSDLRRDVELWAEEFVAHYSKPVNAALLRAGAGAAGDVESDCLRNRRVEASLLIERAPESFGLDPEELIDYVIAPIIYRIIFSPWTVDKTTAPRLVSRLFARVPIA</sequence>
<evidence type="ECO:0000256" key="4">
    <source>
        <dbReference type="PROSITE-ProRule" id="PRU00335"/>
    </source>
</evidence>
<dbReference type="EMBL" id="CP032624">
    <property type="protein sequence ID" value="AYG03590.1"/>
    <property type="molecule type" value="Genomic_DNA"/>
</dbReference>
<evidence type="ECO:0000256" key="1">
    <source>
        <dbReference type="ARBA" id="ARBA00023015"/>
    </source>
</evidence>
<gene>
    <name evidence="6" type="ORF">D7I44_08620</name>
</gene>
<dbReference type="SUPFAM" id="SSF46689">
    <property type="entry name" value="Homeodomain-like"/>
    <property type="match status" value="1"/>
</dbReference>
<keyword evidence="7" id="KW-1185">Reference proteome</keyword>
<reference evidence="6 7" key="1">
    <citation type="submission" date="2018-09" db="EMBL/GenBank/DDBJ databases">
        <title>Genome sequencing of strain 2DFW10M-5.</title>
        <authorList>
            <person name="Heo J."/>
            <person name="Kim S.-J."/>
            <person name="Kwon S.-W."/>
        </authorList>
    </citation>
    <scope>NUCLEOTIDE SEQUENCE [LARGE SCALE GENOMIC DNA]</scope>
    <source>
        <strain evidence="6 7">2DFW10M-5</strain>
    </source>
</reference>
<keyword evidence="1" id="KW-0805">Transcription regulation</keyword>
<dbReference type="Gene3D" id="1.10.357.10">
    <property type="entry name" value="Tetracycline Repressor, domain 2"/>
    <property type="match status" value="1"/>
</dbReference>
<dbReference type="Gene3D" id="1.10.10.60">
    <property type="entry name" value="Homeodomain-like"/>
    <property type="match status" value="1"/>
</dbReference>
<dbReference type="Proteomes" id="UP000275069">
    <property type="component" value="Chromosome"/>
</dbReference>
<dbReference type="Pfam" id="PF16859">
    <property type="entry name" value="TetR_C_11"/>
    <property type="match status" value="1"/>
</dbReference>
<evidence type="ECO:0000256" key="3">
    <source>
        <dbReference type="ARBA" id="ARBA00023163"/>
    </source>
</evidence>
<dbReference type="InterPro" id="IPR001647">
    <property type="entry name" value="HTH_TetR"/>
</dbReference>
<organism evidence="6 7">
    <name type="scientific">Gryllotalpicola protaetiae</name>
    <dbReference type="NCBI Taxonomy" id="2419771"/>
    <lineage>
        <taxon>Bacteria</taxon>
        <taxon>Bacillati</taxon>
        <taxon>Actinomycetota</taxon>
        <taxon>Actinomycetes</taxon>
        <taxon>Micrococcales</taxon>
        <taxon>Microbacteriaceae</taxon>
        <taxon>Gryllotalpicola</taxon>
    </lineage>
</organism>
<feature type="domain" description="HTH tetR-type" evidence="5">
    <location>
        <begin position="16"/>
        <end position="76"/>
    </location>
</feature>
<evidence type="ECO:0000313" key="6">
    <source>
        <dbReference type="EMBL" id="AYG03590.1"/>
    </source>
</evidence>
<dbReference type="InterPro" id="IPR009057">
    <property type="entry name" value="Homeodomain-like_sf"/>
</dbReference>
<dbReference type="InterPro" id="IPR036271">
    <property type="entry name" value="Tet_transcr_reg_TetR-rel_C_sf"/>
</dbReference>